<dbReference type="AlphaFoldDB" id="A0A4S8H8V4"/>
<dbReference type="InterPro" id="IPR050256">
    <property type="entry name" value="Glycosyltransferase_2"/>
</dbReference>
<evidence type="ECO:0000313" key="10">
    <source>
        <dbReference type="Proteomes" id="UP000306918"/>
    </source>
</evidence>
<evidence type="ECO:0000256" key="3">
    <source>
        <dbReference type="ARBA" id="ARBA00022679"/>
    </source>
</evidence>
<dbReference type="Gene3D" id="3.90.550.10">
    <property type="entry name" value="Spore Coat Polysaccharide Biosynthesis Protein SpsA, Chain A"/>
    <property type="match status" value="1"/>
</dbReference>
<accession>A0A4S8H8V4</accession>
<dbReference type="SUPFAM" id="SSF53448">
    <property type="entry name" value="Nucleotide-diphospho-sugar transferases"/>
    <property type="match status" value="1"/>
</dbReference>
<comment type="subcellular location">
    <subcellularLocation>
        <location evidence="1">Membrane</location>
        <topology evidence="1">Multi-pass membrane protein</topology>
    </subcellularLocation>
</comment>
<name>A0A4S8H8V4_9BACT</name>
<dbReference type="PANTHER" id="PTHR48090">
    <property type="entry name" value="UNDECAPRENYL-PHOSPHATE 4-DEOXY-4-FORMAMIDO-L-ARABINOSE TRANSFERASE-RELATED"/>
    <property type="match status" value="1"/>
</dbReference>
<keyword evidence="2" id="KW-0328">Glycosyltransferase</keyword>
<dbReference type="Pfam" id="PF00535">
    <property type="entry name" value="Glycos_transf_2"/>
    <property type="match status" value="1"/>
</dbReference>
<keyword evidence="10" id="KW-1185">Reference proteome</keyword>
<dbReference type="InterPro" id="IPR029044">
    <property type="entry name" value="Nucleotide-diphossugar_trans"/>
</dbReference>
<evidence type="ECO:0000256" key="4">
    <source>
        <dbReference type="ARBA" id="ARBA00022692"/>
    </source>
</evidence>
<dbReference type="InterPro" id="IPR001173">
    <property type="entry name" value="Glyco_trans_2-like"/>
</dbReference>
<gene>
    <name evidence="9" type="ORF">FAM09_30190</name>
</gene>
<evidence type="ECO:0000313" key="9">
    <source>
        <dbReference type="EMBL" id="THU30429.1"/>
    </source>
</evidence>
<dbReference type="EMBL" id="STFF01000016">
    <property type="protein sequence ID" value="THU30429.1"/>
    <property type="molecule type" value="Genomic_DNA"/>
</dbReference>
<dbReference type="Proteomes" id="UP000306918">
    <property type="component" value="Unassembled WGS sequence"/>
</dbReference>
<keyword evidence="6 7" id="KW-0472">Membrane</keyword>
<proteinExistence type="predicted"/>
<feature type="transmembrane region" description="Helical" evidence="7">
    <location>
        <begin position="222"/>
        <end position="246"/>
    </location>
</feature>
<evidence type="ECO:0000256" key="7">
    <source>
        <dbReference type="SAM" id="Phobius"/>
    </source>
</evidence>
<evidence type="ECO:0000256" key="2">
    <source>
        <dbReference type="ARBA" id="ARBA00022676"/>
    </source>
</evidence>
<evidence type="ECO:0000256" key="5">
    <source>
        <dbReference type="ARBA" id="ARBA00022989"/>
    </source>
</evidence>
<dbReference type="GO" id="GO:0016757">
    <property type="term" value="F:glycosyltransferase activity"/>
    <property type="evidence" value="ECO:0007669"/>
    <property type="project" value="UniProtKB-KW"/>
</dbReference>
<sequence length="307" mass="35216">MNFILAPCFNEQVTICTFLKKLEEVLTPLKEEFRVVIVDDCSQDNTLNLLSTFNFKAQHIQLNVLHLKFNIGHQGAIYQGLLYIGEQSPAAVIIMDCDGEDDPAAIPELLQNKTYDIVEVKRGKRSEGIQFRCAYFLYKMLFRFVTGKTIDFGNYCLINKNIIERIKHTSFVHLPAYLLKQKASTTFITYNRGKRIDGRSKMGYKGLLLHAFKSMIEFAEDLLLLFFRLFVVLMIIFLLVSSNVLYQKFITHTAIPGWFSTLAISLIILAVLCMGFFITGILLLNLMHQQNIKSFKEIYAVIPKAEL</sequence>
<keyword evidence="5 7" id="KW-1133">Transmembrane helix</keyword>
<dbReference type="RefSeq" id="WP_136580904.1">
    <property type="nucleotide sequence ID" value="NZ_STFF01000016.1"/>
</dbReference>
<reference evidence="9 10" key="1">
    <citation type="submission" date="2019-04" db="EMBL/GenBank/DDBJ databases">
        <title>Niastella caeni sp. nov., isolated from activated sludge.</title>
        <authorList>
            <person name="Sheng M."/>
        </authorList>
    </citation>
    <scope>NUCLEOTIDE SEQUENCE [LARGE SCALE GENOMIC DNA]</scope>
    <source>
        <strain evidence="9 10">HX-2-15</strain>
    </source>
</reference>
<feature type="transmembrane region" description="Helical" evidence="7">
    <location>
        <begin position="258"/>
        <end position="286"/>
    </location>
</feature>
<protein>
    <submittedName>
        <fullName evidence="9">Glycosyltransferase</fullName>
    </submittedName>
</protein>
<keyword evidence="4 7" id="KW-0812">Transmembrane</keyword>
<organism evidence="9 10">
    <name type="scientific">Niastella caeni</name>
    <dbReference type="NCBI Taxonomy" id="2569763"/>
    <lineage>
        <taxon>Bacteria</taxon>
        <taxon>Pseudomonadati</taxon>
        <taxon>Bacteroidota</taxon>
        <taxon>Chitinophagia</taxon>
        <taxon>Chitinophagales</taxon>
        <taxon>Chitinophagaceae</taxon>
        <taxon>Niastella</taxon>
    </lineage>
</organism>
<comment type="caution">
    <text evidence="9">The sequence shown here is derived from an EMBL/GenBank/DDBJ whole genome shotgun (WGS) entry which is preliminary data.</text>
</comment>
<dbReference type="GO" id="GO:0005886">
    <property type="term" value="C:plasma membrane"/>
    <property type="evidence" value="ECO:0007669"/>
    <property type="project" value="TreeGrafter"/>
</dbReference>
<dbReference type="OrthoDB" id="9810303at2"/>
<evidence type="ECO:0000256" key="1">
    <source>
        <dbReference type="ARBA" id="ARBA00004141"/>
    </source>
</evidence>
<keyword evidence="3 9" id="KW-0808">Transferase</keyword>
<feature type="domain" description="Glycosyltransferase 2-like" evidence="8">
    <location>
        <begin position="4"/>
        <end position="112"/>
    </location>
</feature>
<evidence type="ECO:0000256" key="6">
    <source>
        <dbReference type="ARBA" id="ARBA00023136"/>
    </source>
</evidence>
<dbReference type="PANTHER" id="PTHR48090:SF1">
    <property type="entry name" value="PROPHAGE BACTOPRENOL GLUCOSYL TRANSFERASE HOMOLOG"/>
    <property type="match status" value="1"/>
</dbReference>
<evidence type="ECO:0000259" key="8">
    <source>
        <dbReference type="Pfam" id="PF00535"/>
    </source>
</evidence>